<dbReference type="Proteomes" id="UP000442535">
    <property type="component" value="Unassembled WGS sequence"/>
</dbReference>
<dbReference type="EC" id="1.6.5.11" evidence="15"/>
<evidence type="ECO:0000256" key="4">
    <source>
        <dbReference type="ARBA" id="ARBA00022485"/>
    </source>
</evidence>
<dbReference type="AlphaFoldDB" id="A0A7K0K0K9"/>
<dbReference type="SUPFAM" id="SSF53706">
    <property type="entry name" value="Formate dehydrogenase/DMSO reductase, domains 1-3"/>
    <property type="match status" value="1"/>
</dbReference>
<organism evidence="15 16">
    <name type="scientific">Mobiluncus porci</name>
    <dbReference type="NCBI Taxonomy" id="2652278"/>
    <lineage>
        <taxon>Bacteria</taxon>
        <taxon>Bacillati</taxon>
        <taxon>Actinomycetota</taxon>
        <taxon>Actinomycetes</taxon>
        <taxon>Actinomycetales</taxon>
        <taxon>Actinomycetaceae</taxon>
        <taxon>Mobiluncus</taxon>
    </lineage>
</organism>
<sequence>MSDVEMVNIKVDGKPLSVPKGTLAIRACEQAGVYVPRFCDHPLLKPVAACRACLVEIASPNRQGEIAKMPKPQPACSTTVTDKMEIYTQLSSEVAAKAQNGILEFILVNHPLDCPVCDKGGECPLQNQAFLEGNPTSRFTDAKRTWPKPLRLTSEILLDRERCVLCQRCVRFGKEIAGDAFLDLQGRGGGSSPRDHHEFMGETIGAFDPQVLGIYDEDLNPDGVTQSPSAQLTGPGGKPGLLGTLHAENLKVKDRDVSGRRFASYFSGNVTQICPVGALTNTSYRFRSRPQDLISTPSVTDQDASGAEIRVDVRRGVVTRQLAGQNPEVNEEWISDKDRYAFPWQSLTDRLTRPMIRDAEGQLQPTDWGTALAAAAGYIQSARTSGKGVGFFPGGHLTLEDYYAWSKFARVVAKSNLIDARARDFRFDEMNFIRTRVAGRQMEVTYQDLEKAPFVLLVDFEPEDECATMFLRLRKAALNRGTKIATIAPFLTNGAKKMKAELIQAVPGTQTQILREILEGAGERGAIKEALGQSGAVILLGERAGLVSEALDTAMELAEATGAKWAWVPRRAGERAAIEAGAFPGLLPGGRLVSDPAARADVAAAWGLKDSLEEENAFCIKWSLEQAASGNLETLVMGGVDLRDLENPEQAREALKSANVIQLEVRKSDVTEFAKVVLPVAPPHEKTGTFVNWEGRLCPFGQALATRALPDWKVMNLLARAAGVDLGLDSVEAILKEYQEMTGWDGSKADAPYREVLEVPQAEVGQAILATWKPLLDSGRCQDGEPDLAGSARVPVARLNAKTAAENGIGQYVKLSGEKGSVTLPVVLDDLPDRVVWMPECSPGSLAHETLGVAYGQLVSLKAAEV</sequence>
<dbReference type="PROSITE" id="PS00642">
    <property type="entry name" value="COMPLEX1_75K_2"/>
    <property type="match status" value="1"/>
</dbReference>
<evidence type="ECO:0000256" key="10">
    <source>
        <dbReference type="ARBA" id="ARBA00023027"/>
    </source>
</evidence>
<keyword evidence="5" id="KW-0001">2Fe-2S</keyword>
<evidence type="ECO:0000256" key="12">
    <source>
        <dbReference type="ARBA" id="ARBA00034078"/>
    </source>
</evidence>
<comment type="caution">
    <text evidence="15">The sequence shown here is derived from an EMBL/GenBank/DDBJ whole genome shotgun (WGS) entry which is preliminary data.</text>
</comment>
<dbReference type="InterPro" id="IPR009010">
    <property type="entry name" value="Asp_de-COase-like_dom_sf"/>
</dbReference>
<dbReference type="Gene3D" id="3.10.20.740">
    <property type="match status" value="1"/>
</dbReference>
<dbReference type="InterPro" id="IPR006656">
    <property type="entry name" value="Mopterin_OxRdtase"/>
</dbReference>
<dbReference type="InterPro" id="IPR000283">
    <property type="entry name" value="NADH_UbQ_OxRdtase_75kDa_su_CS"/>
</dbReference>
<dbReference type="PANTHER" id="PTHR43105">
    <property type="entry name" value="RESPIRATORY NITRATE REDUCTASE"/>
    <property type="match status" value="1"/>
</dbReference>
<dbReference type="SMART" id="SM00929">
    <property type="entry name" value="NADH-G_4Fe-4S_3"/>
    <property type="match status" value="1"/>
</dbReference>
<name>A0A7K0K0K9_9ACTO</name>
<dbReference type="GO" id="GO:0008137">
    <property type="term" value="F:NADH dehydrogenase (ubiquinone) activity"/>
    <property type="evidence" value="ECO:0007669"/>
    <property type="project" value="InterPro"/>
</dbReference>
<reference evidence="15 16" key="1">
    <citation type="submission" date="2019-08" db="EMBL/GenBank/DDBJ databases">
        <title>In-depth cultivation of the pig gut microbiome towards novel bacterial diversity and tailored functional studies.</title>
        <authorList>
            <person name="Wylensek D."/>
            <person name="Hitch T.C.A."/>
            <person name="Clavel T."/>
        </authorList>
    </citation>
    <scope>NUCLEOTIDE SEQUENCE [LARGE SCALE GENOMIC DNA]</scope>
    <source>
        <strain evidence="15 16">RF-GAM-744-WT-7</strain>
    </source>
</reference>
<evidence type="ECO:0000256" key="3">
    <source>
        <dbReference type="ARBA" id="ARBA00005404"/>
    </source>
</evidence>
<keyword evidence="16" id="KW-1185">Reference proteome</keyword>
<dbReference type="GO" id="GO:0051539">
    <property type="term" value="F:4 iron, 4 sulfur cluster binding"/>
    <property type="evidence" value="ECO:0007669"/>
    <property type="project" value="UniProtKB-KW"/>
</dbReference>
<dbReference type="Pfam" id="PF13510">
    <property type="entry name" value="Fer2_4"/>
    <property type="match status" value="1"/>
</dbReference>
<evidence type="ECO:0000256" key="7">
    <source>
        <dbReference type="ARBA" id="ARBA00022967"/>
    </source>
</evidence>
<evidence type="ECO:0000313" key="15">
    <source>
        <dbReference type="EMBL" id="MST49022.1"/>
    </source>
</evidence>
<proteinExistence type="inferred from homology"/>
<dbReference type="PROSITE" id="PS51839">
    <property type="entry name" value="4FE4S_HC3"/>
    <property type="match status" value="1"/>
</dbReference>
<dbReference type="SUPFAM" id="SSF50692">
    <property type="entry name" value="ADC-like"/>
    <property type="match status" value="1"/>
</dbReference>
<keyword evidence="4" id="KW-0004">4Fe-4S</keyword>
<dbReference type="Pfam" id="PF22117">
    <property type="entry name" value="Fer4_Nqo3"/>
    <property type="match status" value="1"/>
</dbReference>
<keyword evidence="8" id="KW-0408">Iron</keyword>
<dbReference type="CDD" id="cd00207">
    <property type="entry name" value="fer2"/>
    <property type="match status" value="1"/>
</dbReference>
<dbReference type="InterPro" id="IPR019574">
    <property type="entry name" value="NADH_UbQ_OxRdtase_Gsu_4Fe4S-bd"/>
</dbReference>
<dbReference type="RefSeq" id="WP_154543281.1">
    <property type="nucleotide sequence ID" value="NZ_VUMY01000002.1"/>
</dbReference>
<dbReference type="GO" id="GO:0003954">
    <property type="term" value="F:NADH dehydrogenase activity"/>
    <property type="evidence" value="ECO:0007669"/>
    <property type="project" value="TreeGrafter"/>
</dbReference>
<evidence type="ECO:0000256" key="6">
    <source>
        <dbReference type="ARBA" id="ARBA00022723"/>
    </source>
</evidence>
<dbReference type="FunFam" id="3.10.20.740:FF:000004">
    <property type="entry name" value="NADH-quinone oxidoreductase"/>
    <property type="match status" value="1"/>
</dbReference>
<accession>A0A7K0K0K9</accession>
<keyword evidence="6" id="KW-0479">Metal-binding</keyword>
<evidence type="ECO:0000256" key="9">
    <source>
        <dbReference type="ARBA" id="ARBA00023014"/>
    </source>
</evidence>
<evidence type="ECO:0000256" key="1">
    <source>
        <dbReference type="ARBA" id="ARBA00001966"/>
    </source>
</evidence>
<dbReference type="CDD" id="cd02788">
    <property type="entry name" value="MopB_CT_NDH-1_NuoG2-N7"/>
    <property type="match status" value="1"/>
</dbReference>
<evidence type="ECO:0000256" key="11">
    <source>
        <dbReference type="ARBA" id="ARBA00023136"/>
    </source>
</evidence>
<dbReference type="InterPro" id="IPR054351">
    <property type="entry name" value="NADH_UbQ_OxRdtase_ferredoxin"/>
</dbReference>
<feature type="domain" description="4Fe-4S Mo/W bis-MGD-type" evidence="13">
    <location>
        <begin position="293"/>
        <end position="349"/>
    </location>
</feature>
<dbReference type="InterPro" id="IPR006963">
    <property type="entry name" value="Mopterin_OxRdtase_4Fe-4S_dom"/>
</dbReference>
<dbReference type="Gene3D" id="3.40.228.10">
    <property type="entry name" value="Dimethylsulfoxide Reductase, domain 2"/>
    <property type="match status" value="1"/>
</dbReference>
<dbReference type="Pfam" id="PF10588">
    <property type="entry name" value="NADH-G_4Fe-4S_3"/>
    <property type="match status" value="1"/>
</dbReference>
<evidence type="ECO:0000313" key="16">
    <source>
        <dbReference type="Proteomes" id="UP000442535"/>
    </source>
</evidence>
<dbReference type="InterPro" id="IPR050123">
    <property type="entry name" value="Prok_molybdopt-oxidoreductase"/>
</dbReference>
<dbReference type="SUPFAM" id="SSF54292">
    <property type="entry name" value="2Fe-2S ferredoxin-like"/>
    <property type="match status" value="1"/>
</dbReference>
<dbReference type="GO" id="GO:0016020">
    <property type="term" value="C:membrane"/>
    <property type="evidence" value="ECO:0007669"/>
    <property type="project" value="UniProtKB-SubCell"/>
</dbReference>
<dbReference type="PANTHER" id="PTHR43105:SF12">
    <property type="entry name" value="NADH-QUINONE OXIDOREDUCTASE SUBUNIT G"/>
    <property type="match status" value="1"/>
</dbReference>
<dbReference type="InterPro" id="IPR036010">
    <property type="entry name" value="2Fe-2S_ferredoxin-like_sf"/>
</dbReference>
<comment type="subcellular location">
    <subcellularLocation>
        <location evidence="2">Membrane</location>
    </subcellularLocation>
</comment>
<gene>
    <name evidence="15" type="ORF">FYJ63_01940</name>
</gene>
<dbReference type="Pfam" id="PF00384">
    <property type="entry name" value="Molybdopterin"/>
    <property type="match status" value="1"/>
</dbReference>
<dbReference type="NCBIfam" id="NF005895">
    <property type="entry name" value="PRK07860.1"/>
    <property type="match status" value="1"/>
</dbReference>
<keyword evidence="11" id="KW-0472">Membrane</keyword>
<dbReference type="SUPFAM" id="SSF54862">
    <property type="entry name" value="4Fe-4S ferredoxins"/>
    <property type="match status" value="1"/>
</dbReference>
<keyword evidence="9" id="KW-0411">Iron-sulfur</keyword>
<dbReference type="Gene3D" id="3.30.200.210">
    <property type="match status" value="1"/>
</dbReference>
<dbReference type="Pfam" id="PF22151">
    <property type="entry name" value="Fer4_NDSU1"/>
    <property type="match status" value="1"/>
</dbReference>
<evidence type="ECO:0000256" key="8">
    <source>
        <dbReference type="ARBA" id="ARBA00023004"/>
    </source>
</evidence>
<dbReference type="GO" id="GO:0042773">
    <property type="term" value="P:ATP synthesis coupled electron transport"/>
    <property type="evidence" value="ECO:0007669"/>
    <property type="project" value="InterPro"/>
</dbReference>
<dbReference type="PROSITE" id="PS00641">
    <property type="entry name" value="COMPLEX1_75K_1"/>
    <property type="match status" value="1"/>
</dbReference>
<keyword evidence="10" id="KW-0520">NAD</keyword>
<evidence type="ECO:0000259" key="14">
    <source>
        <dbReference type="PROSITE" id="PS51839"/>
    </source>
</evidence>
<dbReference type="InterPro" id="IPR001041">
    <property type="entry name" value="2Fe-2S_ferredoxin-type"/>
</dbReference>
<protein>
    <submittedName>
        <fullName evidence="15">NADH-quinone oxidoreductase subunit G</fullName>
        <ecNumber evidence="15">1.6.5.11</ecNumber>
    </submittedName>
</protein>
<comment type="cofactor">
    <cofactor evidence="1">
        <name>[4Fe-4S] cluster</name>
        <dbReference type="ChEBI" id="CHEBI:49883"/>
    </cofactor>
</comment>
<dbReference type="GO" id="GO:0051537">
    <property type="term" value="F:2 iron, 2 sulfur cluster binding"/>
    <property type="evidence" value="ECO:0007669"/>
    <property type="project" value="UniProtKB-KW"/>
</dbReference>
<dbReference type="Gene3D" id="3.40.50.740">
    <property type="match status" value="1"/>
</dbReference>
<keyword evidence="15" id="KW-0560">Oxidoreductase</keyword>
<feature type="domain" description="4Fe-4S His(Cys)3-ligated-type" evidence="14">
    <location>
        <begin position="94"/>
        <end position="133"/>
    </location>
</feature>
<keyword evidence="7" id="KW-1278">Translocase</keyword>
<dbReference type="PROSITE" id="PS00643">
    <property type="entry name" value="COMPLEX1_75K_3"/>
    <property type="match status" value="1"/>
</dbReference>
<dbReference type="EMBL" id="VUMY01000002">
    <property type="protein sequence ID" value="MST49022.1"/>
    <property type="molecule type" value="Genomic_DNA"/>
</dbReference>
<evidence type="ECO:0000256" key="2">
    <source>
        <dbReference type="ARBA" id="ARBA00004370"/>
    </source>
</evidence>
<dbReference type="GO" id="GO:0046872">
    <property type="term" value="F:metal ion binding"/>
    <property type="evidence" value="ECO:0007669"/>
    <property type="project" value="UniProtKB-KW"/>
</dbReference>
<dbReference type="PROSITE" id="PS51669">
    <property type="entry name" value="4FE4S_MOW_BIS_MGD"/>
    <property type="match status" value="1"/>
</dbReference>
<comment type="similarity">
    <text evidence="3">Belongs to the complex I 75 kDa subunit family.</text>
</comment>
<comment type="cofactor">
    <cofactor evidence="12">
        <name>[2Fe-2S] cluster</name>
        <dbReference type="ChEBI" id="CHEBI:190135"/>
    </cofactor>
</comment>
<evidence type="ECO:0000259" key="13">
    <source>
        <dbReference type="PROSITE" id="PS51669"/>
    </source>
</evidence>
<evidence type="ECO:0000256" key="5">
    <source>
        <dbReference type="ARBA" id="ARBA00022714"/>
    </source>
</evidence>